<keyword evidence="2" id="KW-1185">Reference proteome</keyword>
<reference evidence="1 2" key="1">
    <citation type="submission" date="2019-02" db="EMBL/GenBank/DDBJ databases">
        <title>Deep-cultivation of Planctomycetes and their phenomic and genomic characterization uncovers novel biology.</title>
        <authorList>
            <person name="Wiegand S."/>
            <person name="Jogler M."/>
            <person name="Boedeker C."/>
            <person name="Pinto D."/>
            <person name="Vollmers J."/>
            <person name="Rivas-Marin E."/>
            <person name="Kohn T."/>
            <person name="Peeters S.H."/>
            <person name="Heuer A."/>
            <person name="Rast P."/>
            <person name="Oberbeckmann S."/>
            <person name="Bunk B."/>
            <person name="Jeske O."/>
            <person name="Meyerdierks A."/>
            <person name="Storesund J.E."/>
            <person name="Kallscheuer N."/>
            <person name="Luecker S."/>
            <person name="Lage O.M."/>
            <person name="Pohl T."/>
            <person name="Merkel B.J."/>
            <person name="Hornburger P."/>
            <person name="Mueller R.-W."/>
            <person name="Bruemmer F."/>
            <person name="Labrenz M."/>
            <person name="Spormann A.M."/>
            <person name="Op den Camp H."/>
            <person name="Overmann J."/>
            <person name="Amann R."/>
            <person name="Jetten M.S.M."/>
            <person name="Mascher T."/>
            <person name="Medema M.H."/>
            <person name="Devos D.P."/>
            <person name="Kaster A.-K."/>
            <person name="Ovreas L."/>
            <person name="Rohde M."/>
            <person name="Galperin M.Y."/>
            <person name="Jogler C."/>
        </authorList>
    </citation>
    <scope>NUCLEOTIDE SEQUENCE [LARGE SCALE GENOMIC DNA]</scope>
    <source>
        <strain evidence="1 2">SV_7m_r</strain>
    </source>
</reference>
<evidence type="ECO:0000313" key="1">
    <source>
        <dbReference type="EMBL" id="QDT60136.1"/>
    </source>
</evidence>
<dbReference type="Proteomes" id="UP000315003">
    <property type="component" value="Chromosome"/>
</dbReference>
<sequence length="213" mass="24478">MNRMKRNVLALIVIFLAVVSLTVVSVHALQNKLEVIPLRVGNKWEFSESEFDKSGTLLKRENVFASVVEEKTIETKTWYKYREFGNDFWVRSGEGGQYEAVLDDFDQTSPNKDSEEILFFRYPVTKTPVKYKTQFGDMKVISRDSEVTTNAGTFTCYHYQILESDLRIDIFVAPGKGLVKNRFEDETSVRIAELESYRLKREESVTVGANTDG</sequence>
<evidence type="ECO:0000313" key="2">
    <source>
        <dbReference type="Proteomes" id="UP000315003"/>
    </source>
</evidence>
<proteinExistence type="predicted"/>
<dbReference type="AlphaFoldDB" id="A0A517SVI6"/>
<organism evidence="1 2">
    <name type="scientific">Stieleria bergensis</name>
    <dbReference type="NCBI Taxonomy" id="2528025"/>
    <lineage>
        <taxon>Bacteria</taxon>
        <taxon>Pseudomonadati</taxon>
        <taxon>Planctomycetota</taxon>
        <taxon>Planctomycetia</taxon>
        <taxon>Pirellulales</taxon>
        <taxon>Pirellulaceae</taxon>
        <taxon>Stieleria</taxon>
    </lineage>
</organism>
<gene>
    <name evidence="1" type="ORF">SV7mr_26530</name>
</gene>
<dbReference type="RefSeq" id="WP_419187315.1">
    <property type="nucleotide sequence ID" value="NZ_CP036272.1"/>
</dbReference>
<dbReference type="EMBL" id="CP036272">
    <property type="protein sequence ID" value="QDT60136.1"/>
    <property type="molecule type" value="Genomic_DNA"/>
</dbReference>
<accession>A0A517SVI6</accession>
<protein>
    <submittedName>
        <fullName evidence="1">Uncharacterized protein</fullName>
    </submittedName>
</protein>
<name>A0A517SVI6_9BACT</name>